<dbReference type="Pfam" id="PF00749">
    <property type="entry name" value="tRNA-synt_1c"/>
    <property type="match status" value="1"/>
</dbReference>
<dbReference type="InterPro" id="IPR020058">
    <property type="entry name" value="Glu/Gln-tRNA-synth_Ib_cat-dom"/>
</dbReference>
<feature type="short sequence motif" description="'KMSKS' region" evidence="9">
    <location>
        <begin position="268"/>
        <end position="272"/>
    </location>
</feature>
<dbReference type="InterPro" id="IPR022861">
    <property type="entry name" value="Gln_tRNA_ligase_bac"/>
</dbReference>
<comment type="similarity">
    <text evidence="1 9 10">Belongs to the class-I aminoacyl-tRNA synthetase family.</text>
</comment>
<dbReference type="InterPro" id="IPR011035">
    <property type="entry name" value="Ribosomal_bL25/Gln-tRNA_synth"/>
</dbReference>
<evidence type="ECO:0000256" key="10">
    <source>
        <dbReference type="RuleBase" id="RU363037"/>
    </source>
</evidence>
<dbReference type="InterPro" id="IPR020059">
    <property type="entry name" value="Glu/Gln-tRNA-synth_Ib_codon-bd"/>
</dbReference>
<evidence type="ECO:0000259" key="11">
    <source>
        <dbReference type="Pfam" id="PF00749"/>
    </source>
</evidence>
<dbReference type="NCBIfam" id="TIGR00440">
    <property type="entry name" value="glnS"/>
    <property type="match status" value="1"/>
</dbReference>
<keyword evidence="2 9" id="KW-0963">Cytoplasm</keyword>
<evidence type="ECO:0000256" key="8">
    <source>
        <dbReference type="ARBA" id="ARBA00048270"/>
    </source>
</evidence>
<dbReference type="EMBL" id="CP038498">
    <property type="protein sequence ID" value="QJA19634.1"/>
    <property type="molecule type" value="Genomic_DNA"/>
</dbReference>
<feature type="domain" description="Glutamyl/glutaminyl-tRNA synthetase class Ib anti-codon binding" evidence="12">
    <location>
        <begin position="340"/>
        <end position="440"/>
    </location>
</feature>
<evidence type="ECO:0000313" key="14">
    <source>
        <dbReference type="EMBL" id="QJA19634.1"/>
    </source>
</evidence>
<feature type="binding site" evidence="9">
    <location>
        <position position="212"/>
    </location>
    <ligand>
        <name>L-glutamine</name>
        <dbReference type="ChEBI" id="CHEBI:58359"/>
    </ligand>
</feature>
<keyword evidence="15" id="KW-1185">Reference proteome</keyword>
<name>A0ABX6KZY1_9GAMM</name>
<evidence type="ECO:0000259" key="13">
    <source>
        <dbReference type="Pfam" id="PF20974"/>
    </source>
</evidence>
<evidence type="ECO:0000256" key="1">
    <source>
        <dbReference type="ARBA" id="ARBA00005594"/>
    </source>
</evidence>
<evidence type="ECO:0000256" key="5">
    <source>
        <dbReference type="ARBA" id="ARBA00022840"/>
    </source>
</evidence>
<dbReference type="SUPFAM" id="SSF52374">
    <property type="entry name" value="Nucleotidylyl transferase"/>
    <property type="match status" value="1"/>
</dbReference>
<keyword evidence="3 9" id="KW-0436">Ligase</keyword>
<dbReference type="Gene3D" id="3.90.800.10">
    <property type="entry name" value="Glutamyl-tRNA Synthetase, Domain 3"/>
    <property type="match status" value="1"/>
</dbReference>
<evidence type="ECO:0000256" key="2">
    <source>
        <dbReference type="ARBA" id="ARBA00022490"/>
    </source>
</evidence>
<dbReference type="CDD" id="cd00807">
    <property type="entry name" value="GlnRS_core"/>
    <property type="match status" value="1"/>
</dbReference>
<feature type="binding site" evidence="9">
    <location>
        <begin position="269"/>
        <end position="271"/>
    </location>
    <ligand>
        <name>ATP</name>
        <dbReference type="ChEBI" id="CHEBI:30616"/>
    </ligand>
</feature>
<keyword evidence="7 9" id="KW-0030">Aminoacyl-tRNA synthetase</keyword>
<keyword evidence="5 9" id="KW-0067">ATP-binding</keyword>
<dbReference type="Gene3D" id="1.10.1160.10">
    <property type="entry name" value="Glutamyl-trna Synthetase, Domain 2"/>
    <property type="match status" value="1"/>
</dbReference>
<dbReference type="Gene3D" id="2.40.240.10">
    <property type="entry name" value="Ribosomal Protein L25, Chain P"/>
    <property type="match status" value="2"/>
</dbReference>
<evidence type="ECO:0000256" key="6">
    <source>
        <dbReference type="ARBA" id="ARBA00022917"/>
    </source>
</evidence>
<protein>
    <recommendedName>
        <fullName evidence="9">Glutamine--tRNA ligase</fullName>
        <ecNumber evidence="9">6.1.1.18</ecNumber>
    </recommendedName>
    <alternativeName>
        <fullName evidence="9">Glutaminyl-tRNA synthetase</fullName>
        <shortName evidence="9">GlnRS</shortName>
    </alternativeName>
</protein>
<feature type="domain" description="tRNA synthetases class I (E and Q) anti-codon binding" evidence="13">
    <location>
        <begin position="457"/>
        <end position="529"/>
    </location>
</feature>
<accession>A0ABX6KZY1</accession>
<feature type="binding site" evidence="9">
    <location>
        <position position="67"/>
    </location>
    <ligand>
        <name>L-glutamine</name>
        <dbReference type="ChEBI" id="CHEBI:58359"/>
    </ligand>
</feature>
<dbReference type="InterPro" id="IPR014729">
    <property type="entry name" value="Rossmann-like_a/b/a_fold"/>
</dbReference>
<dbReference type="PROSITE" id="PS00178">
    <property type="entry name" value="AA_TRNA_LIGASE_I"/>
    <property type="match status" value="1"/>
</dbReference>
<comment type="subcellular location">
    <subcellularLocation>
        <location evidence="9">Cytoplasm</location>
    </subcellularLocation>
</comment>
<organism evidence="14 15">
    <name type="scientific">Pectobacterium punjabense</name>
    <dbReference type="NCBI Taxonomy" id="2108399"/>
    <lineage>
        <taxon>Bacteria</taxon>
        <taxon>Pseudomonadati</taxon>
        <taxon>Pseudomonadota</taxon>
        <taxon>Gammaproteobacteria</taxon>
        <taxon>Enterobacterales</taxon>
        <taxon>Pectobacteriaceae</taxon>
        <taxon>Pectobacterium</taxon>
    </lineage>
</organism>
<dbReference type="Pfam" id="PF03950">
    <property type="entry name" value="tRNA-synt_1c_C"/>
    <property type="match status" value="1"/>
</dbReference>
<dbReference type="PANTHER" id="PTHR43097">
    <property type="entry name" value="GLUTAMINE-TRNA LIGASE"/>
    <property type="match status" value="1"/>
</dbReference>
<evidence type="ECO:0000256" key="3">
    <source>
        <dbReference type="ARBA" id="ARBA00022598"/>
    </source>
</evidence>
<dbReference type="InterPro" id="IPR020056">
    <property type="entry name" value="Rbsml_bL25/Gln-tRNA_synth_N"/>
</dbReference>
<dbReference type="GeneID" id="90762629"/>
<dbReference type="InterPro" id="IPR001412">
    <property type="entry name" value="aa-tRNA-synth_I_CS"/>
</dbReference>
<evidence type="ECO:0000256" key="4">
    <source>
        <dbReference type="ARBA" id="ARBA00022741"/>
    </source>
</evidence>
<evidence type="ECO:0000259" key="12">
    <source>
        <dbReference type="Pfam" id="PF03950"/>
    </source>
</evidence>
<dbReference type="InterPro" id="IPR020061">
    <property type="entry name" value="Glu_tRNA_lig_a-bdl"/>
</dbReference>
<dbReference type="RefSeq" id="WP_107168291.1">
    <property type="nucleotide sequence ID" value="NZ_CP038498.1"/>
</dbReference>
<reference evidence="14 15" key="1">
    <citation type="submission" date="2019-04" db="EMBL/GenBank/DDBJ databases">
        <title>Whole Genome Sequencing of Pectobacterium punjabense SS95.</title>
        <authorList>
            <person name="Sarfraz S."/>
            <person name="Oulghazi S."/>
            <person name="Roques C."/>
            <person name="Vandecasteele C."/>
            <person name="Faure D."/>
        </authorList>
    </citation>
    <scope>NUCLEOTIDE SEQUENCE [LARGE SCALE GENOMIC DNA]</scope>
    <source>
        <strain evidence="14 15">SS95</strain>
    </source>
</reference>
<dbReference type="Proteomes" id="UP000502681">
    <property type="component" value="Chromosome"/>
</dbReference>
<feature type="binding site" evidence="9">
    <location>
        <begin position="35"/>
        <end position="37"/>
    </location>
    <ligand>
        <name>ATP</name>
        <dbReference type="ChEBI" id="CHEBI:30616"/>
    </ligand>
</feature>
<keyword evidence="6 9" id="KW-0648">Protein biosynthesis</keyword>
<proteinExistence type="inferred from homology"/>
<dbReference type="InterPro" id="IPR004514">
    <property type="entry name" value="Gln-tRNA-synth"/>
</dbReference>
<feature type="short sequence motif" description="'HIGH' region" evidence="9">
    <location>
        <begin position="34"/>
        <end position="44"/>
    </location>
</feature>
<sequence>MSEAEARPTNFIRQIIDEDLASGKHDHIQTRFPPEPNGYLHIGHAKSICLNFGIARDYQGQCNLRFDDTNPVKEDIEYVESIKRDVEWLGFSWSGNVRYSSDYFDQLHAYAVELIGKGLAYVDELTADQIREYRGTLTAPGKNSPYRDRTVQENLALFEKMRNGGFAEGTACLRAKIDMASSFIVMRDPVLYRIKFADHHQTGNKWCIYPMYDFTHCISDALEGITHSLCTLEFQDNRRLYDWVLDNITIPCHPRQYEFSRLNLEYAIMSKRKLNQLVVENVVEGWDDPRMPTISGLRRRGYSAASVREFCVRIGVTKQDNNVEMAALESCIRDDLNENAPRAMAVLDPVKVVIENLSAEHEEFVAMPNHPNKPEMGSRQVAFSREVYIDRADFREEANKQYKRLVLGKEVRLRNAYVIKADRIEKDEQGTITTIYCSYDAETLSKDPADGRKVKGVIHWVSAAHGVPAEFRLYDRLFSVANPGAADDFLSTINPDSLKVTQGFVEASLAQAEVEKAYQFEREGYFCADRVYSSAEHLVFNRTVGLRDTWVG</sequence>
<feature type="binding site" evidence="9">
    <location>
        <begin position="261"/>
        <end position="262"/>
    </location>
    <ligand>
        <name>ATP</name>
        <dbReference type="ChEBI" id="CHEBI:30616"/>
    </ligand>
</feature>
<dbReference type="EC" id="6.1.1.18" evidence="9"/>
<dbReference type="SUPFAM" id="SSF50715">
    <property type="entry name" value="Ribosomal protein L25-like"/>
    <property type="match status" value="1"/>
</dbReference>
<comment type="catalytic activity">
    <reaction evidence="8 9">
        <text>tRNA(Gln) + L-glutamine + ATP = L-glutaminyl-tRNA(Gln) + AMP + diphosphate</text>
        <dbReference type="Rhea" id="RHEA:20121"/>
        <dbReference type="Rhea" id="RHEA-COMP:9662"/>
        <dbReference type="Rhea" id="RHEA-COMP:9681"/>
        <dbReference type="ChEBI" id="CHEBI:30616"/>
        <dbReference type="ChEBI" id="CHEBI:33019"/>
        <dbReference type="ChEBI" id="CHEBI:58359"/>
        <dbReference type="ChEBI" id="CHEBI:78442"/>
        <dbReference type="ChEBI" id="CHEBI:78521"/>
        <dbReference type="ChEBI" id="CHEBI:456215"/>
        <dbReference type="EC" id="6.1.1.18"/>
    </reaction>
</comment>
<dbReference type="InterPro" id="IPR049437">
    <property type="entry name" value="tRNA-synt_1c_C2"/>
</dbReference>
<dbReference type="InterPro" id="IPR000924">
    <property type="entry name" value="Glu/Gln-tRNA-synth"/>
</dbReference>
<comment type="subunit">
    <text evidence="9">Monomer.</text>
</comment>
<evidence type="ECO:0000256" key="9">
    <source>
        <dbReference type="HAMAP-Rule" id="MF_00126"/>
    </source>
</evidence>
<dbReference type="PRINTS" id="PR00987">
    <property type="entry name" value="TRNASYNTHGLU"/>
</dbReference>
<dbReference type="PANTHER" id="PTHR43097:SF5">
    <property type="entry name" value="GLUTAMATE--TRNA LIGASE"/>
    <property type="match status" value="1"/>
</dbReference>
<gene>
    <name evidence="9 14" type="primary">glnS</name>
    <name evidence="14" type="ORF">E2566_06715</name>
</gene>
<comment type="caution">
    <text evidence="9">Lacks conserved residue(s) required for the propagation of feature annotation.</text>
</comment>
<evidence type="ECO:0000313" key="15">
    <source>
        <dbReference type="Proteomes" id="UP000502681"/>
    </source>
</evidence>
<dbReference type="HAMAP" id="MF_00126">
    <property type="entry name" value="Gln_tRNA_synth"/>
    <property type="match status" value="1"/>
</dbReference>
<evidence type="ECO:0000256" key="7">
    <source>
        <dbReference type="ARBA" id="ARBA00023146"/>
    </source>
</evidence>
<feature type="binding site" evidence="9">
    <location>
        <position position="231"/>
    </location>
    <ligand>
        <name>ATP</name>
        <dbReference type="ChEBI" id="CHEBI:30616"/>
    </ligand>
</feature>
<dbReference type="GO" id="GO:0004819">
    <property type="term" value="F:glutamine-tRNA ligase activity"/>
    <property type="evidence" value="ECO:0007669"/>
    <property type="project" value="UniProtKB-EC"/>
</dbReference>
<feature type="domain" description="Glutamyl/glutaminyl-tRNA synthetase class Ib catalytic" evidence="11">
    <location>
        <begin position="28"/>
        <end position="337"/>
    </location>
</feature>
<keyword evidence="4 9" id="KW-0547">Nucleotide-binding</keyword>
<dbReference type="Gene3D" id="3.40.50.620">
    <property type="entry name" value="HUPs"/>
    <property type="match status" value="1"/>
</dbReference>
<dbReference type="InterPro" id="IPR050132">
    <property type="entry name" value="Gln/Glu-tRNA_Ligase"/>
</dbReference>
<dbReference type="NCBIfam" id="NF011291">
    <property type="entry name" value="PRK14703.1"/>
    <property type="match status" value="1"/>
</dbReference>
<feature type="binding site" evidence="9">
    <location>
        <begin position="41"/>
        <end position="47"/>
    </location>
    <ligand>
        <name>ATP</name>
        <dbReference type="ChEBI" id="CHEBI:30616"/>
    </ligand>
</feature>
<dbReference type="Pfam" id="PF20974">
    <property type="entry name" value="tRNA-synt_1c_C2"/>
    <property type="match status" value="1"/>
</dbReference>